<sequence>HFVKTYQALQNEYKSLKDLYLKEETEHNNQKSEFMKVYQALQNEHNILKDLYHKEEKDWKNERKVYQEAILNFQLRTNEENKKLTIELNKKDLLYQTHRQNWENERLKNKEIIEDLQNKVISLKTESAQLESKYKKLTIELDKKDTLYQTDYQNWESE</sequence>
<dbReference type="EMBL" id="CAJVPS010057301">
    <property type="protein sequence ID" value="CAG8778534.1"/>
    <property type="molecule type" value="Genomic_DNA"/>
</dbReference>
<accession>A0A9N9JJ12</accession>
<evidence type="ECO:0000313" key="3">
    <source>
        <dbReference type="Proteomes" id="UP000789508"/>
    </source>
</evidence>
<feature type="coiled-coil region" evidence="1">
    <location>
        <begin position="6"/>
        <end position="58"/>
    </location>
</feature>
<name>A0A9N9JJ12_9GLOM</name>
<feature type="coiled-coil region" evidence="1">
    <location>
        <begin position="99"/>
        <end position="140"/>
    </location>
</feature>
<gene>
    <name evidence="2" type="ORF">ALEPTO_LOCUS14544</name>
</gene>
<comment type="caution">
    <text evidence="2">The sequence shown here is derived from an EMBL/GenBank/DDBJ whole genome shotgun (WGS) entry which is preliminary data.</text>
</comment>
<reference evidence="2" key="1">
    <citation type="submission" date="2021-06" db="EMBL/GenBank/DDBJ databases">
        <authorList>
            <person name="Kallberg Y."/>
            <person name="Tangrot J."/>
            <person name="Rosling A."/>
        </authorList>
    </citation>
    <scope>NUCLEOTIDE SEQUENCE</scope>
    <source>
        <strain evidence="2">FL130A</strain>
    </source>
</reference>
<dbReference type="AlphaFoldDB" id="A0A9N9JJ12"/>
<proteinExistence type="predicted"/>
<feature type="non-terminal residue" evidence="2">
    <location>
        <position position="1"/>
    </location>
</feature>
<evidence type="ECO:0000256" key="1">
    <source>
        <dbReference type="SAM" id="Coils"/>
    </source>
</evidence>
<protein>
    <submittedName>
        <fullName evidence="2">12837_t:CDS:1</fullName>
    </submittedName>
</protein>
<keyword evidence="3" id="KW-1185">Reference proteome</keyword>
<organism evidence="2 3">
    <name type="scientific">Ambispora leptoticha</name>
    <dbReference type="NCBI Taxonomy" id="144679"/>
    <lineage>
        <taxon>Eukaryota</taxon>
        <taxon>Fungi</taxon>
        <taxon>Fungi incertae sedis</taxon>
        <taxon>Mucoromycota</taxon>
        <taxon>Glomeromycotina</taxon>
        <taxon>Glomeromycetes</taxon>
        <taxon>Archaeosporales</taxon>
        <taxon>Ambisporaceae</taxon>
        <taxon>Ambispora</taxon>
    </lineage>
</organism>
<keyword evidence="1" id="KW-0175">Coiled coil</keyword>
<evidence type="ECO:0000313" key="2">
    <source>
        <dbReference type="EMBL" id="CAG8778534.1"/>
    </source>
</evidence>
<dbReference type="Proteomes" id="UP000789508">
    <property type="component" value="Unassembled WGS sequence"/>
</dbReference>
<feature type="non-terminal residue" evidence="2">
    <location>
        <position position="158"/>
    </location>
</feature>